<dbReference type="SUPFAM" id="SSF53335">
    <property type="entry name" value="S-adenosyl-L-methionine-dependent methyltransferases"/>
    <property type="match status" value="1"/>
</dbReference>
<feature type="domain" description="Methyltransferase type 11" evidence="1">
    <location>
        <begin position="46"/>
        <end position="142"/>
    </location>
</feature>
<keyword evidence="3" id="KW-1185">Reference proteome</keyword>
<evidence type="ECO:0000313" key="3">
    <source>
        <dbReference type="Proteomes" id="UP000237752"/>
    </source>
</evidence>
<dbReference type="CDD" id="cd02440">
    <property type="entry name" value="AdoMet_MTases"/>
    <property type="match status" value="1"/>
</dbReference>
<dbReference type="Pfam" id="PF08241">
    <property type="entry name" value="Methyltransf_11"/>
    <property type="match status" value="1"/>
</dbReference>
<dbReference type="OrthoDB" id="9797252at2"/>
<organism evidence="2 3">
    <name type="scientific">Antricoccus suffuscus</name>
    <dbReference type="NCBI Taxonomy" id="1629062"/>
    <lineage>
        <taxon>Bacteria</taxon>
        <taxon>Bacillati</taxon>
        <taxon>Actinomycetota</taxon>
        <taxon>Actinomycetes</taxon>
        <taxon>Geodermatophilales</taxon>
        <taxon>Antricoccaceae</taxon>
        <taxon>Antricoccus</taxon>
    </lineage>
</organism>
<name>A0A2T0Z6B7_9ACTN</name>
<gene>
    <name evidence="2" type="ORF">CLV47_12740</name>
</gene>
<dbReference type="GO" id="GO:0008757">
    <property type="term" value="F:S-adenosylmethionine-dependent methyltransferase activity"/>
    <property type="evidence" value="ECO:0007669"/>
    <property type="project" value="InterPro"/>
</dbReference>
<evidence type="ECO:0000313" key="2">
    <source>
        <dbReference type="EMBL" id="PRZ31704.1"/>
    </source>
</evidence>
<dbReference type="InterPro" id="IPR050508">
    <property type="entry name" value="Methyltransf_Superfamily"/>
</dbReference>
<reference evidence="2 3" key="1">
    <citation type="submission" date="2018-03" db="EMBL/GenBank/DDBJ databases">
        <title>Genomic Encyclopedia of Archaeal and Bacterial Type Strains, Phase II (KMG-II): from individual species to whole genera.</title>
        <authorList>
            <person name="Goeker M."/>
        </authorList>
    </citation>
    <scope>NUCLEOTIDE SEQUENCE [LARGE SCALE GENOMIC DNA]</scope>
    <source>
        <strain evidence="2 3">DSM 100065</strain>
    </source>
</reference>
<comment type="caution">
    <text evidence="2">The sequence shown here is derived from an EMBL/GenBank/DDBJ whole genome shotgun (WGS) entry which is preliminary data.</text>
</comment>
<dbReference type="PANTHER" id="PTHR42912">
    <property type="entry name" value="METHYLTRANSFERASE"/>
    <property type="match status" value="1"/>
</dbReference>
<dbReference type="Proteomes" id="UP000237752">
    <property type="component" value="Unassembled WGS sequence"/>
</dbReference>
<keyword evidence="2" id="KW-0489">Methyltransferase</keyword>
<dbReference type="InterPro" id="IPR029063">
    <property type="entry name" value="SAM-dependent_MTases_sf"/>
</dbReference>
<dbReference type="PANTHER" id="PTHR42912:SF93">
    <property type="entry name" value="N6-ADENOSINE-METHYLTRANSFERASE TMT1A"/>
    <property type="match status" value="1"/>
</dbReference>
<dbReference type="RefSeq" id="WP_106350999.1">
    <property type="nucleotide sequence ID" value="NZ_PVUE01000027.1"/>
</dbReference>
<keyword evidence="2" id="KW-0808">Transferase</keyword>
<proteinExistence type="predicted"/>
<dbReference type="EMBL" id="PVUE01000027">
    <property type="protein sequence ID" value="PRZ31704.1"/>
    <property type="molecule type" value="Genomic_DNA"/>
</dbReference>
<dbReference type="GO" id="GO:0032259">
    <property type="term" value="P:methylation"/>
    <property type="evidence" value="ECO:0007669"/>
    <property type="project" value="UniProtKB-KW"/>
</dbReference>
<evidence type="ECO:0000259" key="1">
    <source>
        <dbReference type="Pfam" id="PF08241"/>
    </source>
</evidence>
<dbReference type="AlphaFoldDB" id="A0A2T0Z6B7"/>
<dbReference type="Gene3D" id="3.40.50.150">
    <property type="entry name" value="Vaccinia Virus protein VP39"/>
    <property type="match status" value="1"/>
</dbReference>
<protein>
    <submittedName>
        <fullName evidence="2">Methyltransferase family protein</fullName>
    </submittedName>
</protein>
<dbReference type="InterPro" id="IPR013216">
    <property type="entry name" value="Methyltransf_11"/>
</dbReference>
<accession>A0A2T0Z6B7</accession>
<sequence length="230" mass="25543">MSAVIRSPNIWDSPAVYEIENHAVDPDGRLLRQLRAGHDWTAQAVLDIGCGTGFYLPTFAGSARQVIGVEPHPPLVAGARRRVRNAGLANVDVRAGTAQQLPVPNSSVDVAHARWAYFFGPGCEPGLIELDRVMRRGGTAFIIDNDASRSTFGGWFRRAWPQYDVRAVETFFSSRGWARQSIDMGWRFSRRTDFESVVRIEFAPALAAQIIAEHAGLDVDYAVNLWIKTF</sequence>